<dbReference type="PANTHER" id="PTHR30534">
    <property type="entry name" value="FLAGELLAR MOTOR SWITCH PROTEIN FLIG"/>
    <property type="match status" value="1"/>
</dbReference>
<keyword evidence="2" id="KW-0282">Flagellum</keyword>
<dbReference type="Gene3D" id="1.10.220.30">
    <property type="match status" value="1"/>
</dbReference>
<reference evidence="2 3" key="2">
    <citation type="submission" date="2020-05" db="EMBL/GenBank/DDBJ databases">
        <title>Draft genome sequence of Desulfovibrio sp. strainFSS-1.</title>
        <authorList>
            <person name="Shimoshige H."/>
            <person name="Kobayashi H."/>
            <person name="Maekawa T."/>
        </authorList>
    </citation>
    <scope>NUCLEOTIDE SEQUENCE [LARGE SCALE GENOMIC DNA]</scope>
    <source>
        <strain evidence="2 3">SIID29052-01</strain>
    </source>
</reference>
<name>A0A6V8LWD0_9BACT</name>
<dbReference type="PANTHER" id="PTHR30534:SF0">
    <property type="entry name" value="FLAGELLAR MOTOR SWITCH PROTEIN FLIG"/>
    <property type="match status" value="1"/>
</dbReference>
<dbReference type="PRINTS" id="PR00954">
    <property type="entry name" value="FLGMOTORFLIG"/>
</dbReference>
<comment type="caution">
    <text evidence="2">The sequence shown here is derived from an EMBL/GenBank/DDBJ whole genome shotgun (WGS) entry which is preliminary data.</text>
</comment>
<evidence type="ECO:0000313" key="2">
    <source>
        <dbReference type="EMBL" id="GFK94911.1"/>
    </source>
</evidence>
<keyword evidence="2" id="KW-0969">Cilium</keyword>
<dbReference type="RefSeq" id="WP_173085463.1">
    <property type="nucleotide sequence ID" value="NZ_BLTE01000013.1"/>
</dbReference>
<dbReference type="InterPro" id="IPR011002">
    <property type="entry name" value="FliG_a-hlx"/>
</dbReference>
<evidence type="ECO:0000259" key="1">
    <source>
        <dbReference type="Pfam" id="PF01706"/>
    </source>
</evidence>
<dbReference type="Proteomes" id="UP000494245">
    <property type="component" value="Unassembled WGS sequence"/>
</dbReference>
<protein>
    <submittedName>
        <fullName evidence="2">Flagellar motor switch protein FliG</fullName>
    </submittedName>
</protein>
<sequence length="501" mass="52430">MPGIFQHSQADGGGASCRFLNGPCRGSGCLFWSAGNGGGPGCVARHCLAGVALLGALPSPSPRPGEGFSALARLLLCAPPAWSAAALAGRPAGDAEIVADAARRFVPTLDERLGLDPRRTFHRLARLMDRLGPTALQAIGMPRRAAASTFWEIWDFRFLRGDAAQTFVAACRPDELESLAVLLDDADCAPLLAAAPAATSRDMEAARRASPVFMPGVLALAGDALERAALLSEDGGLSLHLPGFSAAFSGLEPLPCAALPPGLETDGARCCPLLRAACTGERCAAWEAAGQACGVSAWRDALFETGGRECPRCVGEALASSLGLGGEQVFGMLALPVQAGVLADFALEARDLAEAPGDPAERGRARPWVVSALLDGLGRADRVRLLAAAREARPGLTGSALTLLTAPVDVLADLADEDFRELLKEVSNEELTQSLAVAGDALREKCRRNLSERAYQMVREDVNGMGRVLLRDVRSAQRDVLAAALRLAREGRIRLPAGLRG</sequence>
<dbReference type="SUPFAM" id="SSF48029">
    <property type="entry name" value="FliG"/>
    <property type="match status" value="1"/>
</dbReference>
<accession>A0A6V8LWD0</accession>
<keyword evidence="3" id="KW-1185">Reference proteome</keyword>
<dbReference type="AlphaFoldDB" id="A0A6V8LWD0"/>
<organism evidence="2 3">
    <name type="scientific">Fundidesulfovibrio magnetotacticus</name>
    <dbReference type="NCBI Taxonomy" id="2730080"/>
    <lineage>
        <taxon>Bacteria</taxon>
        <taxon>Pseudomonadati</taxon>
        <taxon>Thermodesulfobacteriota</taxon>
        <taxon>Desulfovibrionia</taxon>
        <taxon>Desulfovibrionales</taxon>
        <taxon>Desulfovibrionaceae</taxon>
        <taxon>Fundidesulfovibrio</taxon>
    </lineage>
</organism>
<proteinExistence type="predicted"/>
<dbReference type="Pfam" id="PF01706">
    <property type="entry name" value="FliG_C"/>
    <property type="match status" value="1"/>
</dbReference>
<dbReference type="InterPro" id="IPR000090">
    <property type="entry name" value="Flg_Motor_Flig"/>
</dbReference>
<dbReference type="GO" id="GO:0006935">
    <property type="term" value="P:chemotaxis"/>
    <property type="evidence" value="ECO:0007669"/>
    <property type="project" value="InterPro"/>
</dbReference>
<gene>
    <name evidence="2" type="primary">fliG_2</name>
    <name evidence="2" type="ORF">NNJEOMEG_02759</name>
</gene>
<reference evidence="2 3" key="1">
    <citation type="submission" date="2020-04" db="EMBL/GenBank/DDBJ databases">
        <authorList>
            <consortium name="Desulfovibrio sp. FSS-1 genome sequencing consortium"/>
            <person name="Shimoshige H."/>
            <person name="Kobayashi H."/>
            <person name="Maekawa T."/>
        </authorList>
    </citation>
    <scope>NUCLEOTIDE SEQUENCE [LARGE SCALE GENOMIC DNA]</scope>
    <source>
        <strain evidence="2 3">SIID29052-01</strain>
    </source>
</reference>
<feature type="domain" description="Flagellar motor switch protein FliG C-terminal" evidence="1">
    <location>
        <begin position="409"/>
        <end position="495"/>
    </location>
</feature>
<dbReference type="GO" id="GO:0009288">
    <property type="term" value="C:bacterial-type flagellum"/>
    <property type="evidence" value="ECO:0007669"/>
    <property type="project" value="InterPro"/>
</dbReference>
<evidence type="ECO:0000313" key="3">
    <source>
        <dbReference type="Proteomes" id="UP000494245"/>
    </source>
</evidence>
<dbReference type="GO" id="GO:0003774">
    <property type="term" value="F:cytoskeletal motor activity"/>
    <property type="evidence" value="ECO:0007669"/>
    <property type="project" value="InterPro"/>
</dbReference>
<dbReference type="InterPro" id="IPR023087">
    <property type="entry name" value="Flg_Motor_Flig_C"/>
</dbReference>
<dbReference type="EMBL" id="BLTE01000013">
    <property type="protein sequence ID" value="GFK94911.1"/>
    <property type="molecule type" value="Genomic_DNA"/>
</dbReference>
<dbReference type="GO" id="GO:0071973">
    <property type="term" value="P:bacterial-type flagellum-dependent cell motility"/>
    <property type="evidence" value="ECO:0007669"/>
    <property type="project" value="InterPro"/>
</dbReference>
<keyword evidence="2" id="KW-0966">Cell projection</keyword>